<evidence type="ECO:0000259" key="1">
    <source>
        <dbReference type="SMART" id="SM00769"/>
    </source>
</evidence>
<evidence type="ECO:0000313" key="3">
    <source>
        <dbReference type="Proteomes" id="UP000182264"/>
    </source>
</evidence>
<dbReference type="SUPFAM" id="SSF117070">
    <property type="entry name" value="LEA14-like"/>
    <property type="match status" value="1"/>
</dbReference>
<dbReference type="InterPro" id="IPR013990">
    <property type="entry name" value="WHy-dom"/>
</dbReference>
<dbReference type="KEGG" id="pace:A6070_12620"/>
<sequence length="168" mass="18262">MFKRLALPHRLLLLMILTSLLGGCAVFRAEPPEIALAALQVDNLTLSHALLTADLDLYNPNDFNITVGKIRYALSIGGIRVAHGNSLDSIRLGSLQSGQLAVRLSTSYLNLLRLSPLLEEGKPLPYEISGDVMLGRIPWAQRNLPFRKKGSLDLSGLSSDANSVETSE</sequence>
<dbReference type="OrthoDB" id="5402048at2"/>
<gene>
    <name evidence="2" type="ORF">A7E75_03985</name>
</gene>
<dbReference type="SMART" id="SM00769">
    <property type="entry name" value="WHy"/>
    <property type="match status" value="1"/>
</dbReference>
<dbReference type="Gene3D" id="2.60.40.1820">
    <property type="match status" value="1"/>
</dbReference>
<name>A0A1L3GED9_SYNAC</name>
<dbReference type="PROSITE" id="PS51257">
    <property type="entry name" value="PROKAR_LIPOPROTEIN"/>
    <property type="match status" value="1"/>
</dbReference>
<dbReference type="STRING" id="29542.A6070_12620"/>
<organism evidence="2 3">
    <name type="scientific">Syntrophotalea acetylenica</name>
    <name type="common">Pelobacter acetylenicus</name>
    <dbReference type="NCBI Taxonomy" id="29542"/>
    <lineage>
        <taxon>Bacteria</taxon>
        <taxon>Pseudomonadati</taxon>
        <taxon>Thermodesulfobacteriota</taxon>
        <taxon>Desulfuromonadia</taxon>
        <taxon>Desulfuromonadales</taxon>
        <taxon>Syntrophotaleaceae</taxon>
        <taxon>Syntrophotalea</taxon>
    </lineage>
</organism>
<accession>A0A1L3GED9</accession>
<proteinExistence type="predicted"/>
<keyword evidence="3" id="KW-1185">Reference proteome</keyword>
<feature type="domain" description="Water stress and hypersensitive response" evidence="1">
    <location>
        <begin position="34"/>
        <end position="151"/>
    </location>
</feature>
<protein>
    <recommendedName>
        <fullName evidence="1">Water stress and hypersensitive response domain-containing protein</fullName>
    </recommendedName>
</protein>
<dbReference type="GO" id="GO:0009269">
    <property type="term" value="P:response to desiccation"/>
    <property type="evidence" value="ECO:0007669"/>
    <property type="project" value="InterPro"/>
</dbReference>
<dbReference type="EMBL" id="CP015518">
    <property type="protein sequence ID" value="APG24287.1"/>
    <property type="molecule type" value="Genomic_DNA"/>
</dbReference>
<dbReference type="RefSeq" id="WP_072286127.1">
    <property type="nucleotide sequence ID" value="NZ_CP015455.1"/>
</dbReference>
<dbReference type="Proteomes" id="UP000182264">
    <property type="component" value="Chromosome"/>
</dbReference>
<evidence type="ECO:0000313" key="2">
    <source>
        <dbReference type="EMBL" id="APG24287.1"/>
    </source>
</evidence>
<reference evidence="2 3" key="1">
    <citation type="journal article" date="2017" name="Genome Announc.">
        <title>Complete Genome Sequences of Two Acetylene-Fermenting Pelobacter acetylenicus Strains.</title>
        <authorList>
            <person name="Sutton J.M."/>
            <person name="Baesman S.M."/>
            <person name="Fierst J.L."/>
            <person name="Poret-Peterson A.T."/>
            <person name="Oremland R.S."/>
            <person name="Dunlap D.S."/>
            <person name="Akob D.M."/>
        </authorList>
    </citation>
    <scope>NUCLEOTIDE SEQUENCE [LARGE SCALE GENOMIC DNA]</scope>
    <source>
        <strain evidence="2 3">DSM 3247</strain>
    </source>
</reference>
<dbReference type="InterPro" id="IPR004864">
    <property type="entry name" value="LEA_2"/>
</dbReference>
<dbReference type="Pfam" id="PF03168">
    <property type="entry name" value="LEA_2"/>
    <property type="match status" value="1"/>
</dbReference>
<dbReference type="AlphaFoldDB" id="A0A1L3GED9"/>